<evidence type="ECO:0000313" key="3">
    <source>
        <dbReference type="Proteomes" id="UP001595477"/>
    </source>
</evidence>
<evidence type="ECO:0000256" key="1">
    <source>
        <dbReference type="SAM" id="SignalP"/>
    </source>
</evidence>
<protein>
    <submittedName>
        <fullName evidence="2">Uncharacterized protein</fullName>
    </submittedName>
</protein>
<feature type="signal peptide" evidence="1">
    <location>
        <begin position="1"/>
        <end position="19"/>
    </location>
</feature>
<proteinExistence type="predicted"/>
<dbReference type="Proteomes" id="UP001595477">
    <property type="component" value="Unassembled WGS sequence"/>
</dbReference>
<keyword evidence="1" id="KW-0732">Signal</keyword>
<reference evidence="3" key="1">
    <citation type="journal article" date="2019" name="Int. J. Syst. Evol. Microbiol.">
        <title>The Global Catalogue of Microorganisms (GCM) 10K type strain sequencing project: providing services to taxonomists for standard genome sequencing and annotation.</title>
        <authorList>
            <consortium name="The Broad Institute Genomics Platform"/>
            <consortium name="The Broad Institute Genome Sequencing Center for Infectious Disease"/>
            <person name="Wu L."/>
            <person name="Ma J."/>
        </authorList>
    </citation>
    <scope>NUCLEOTIDE SEQUENCE [LARGE SCALE GENOMIC DNA]</scope>
    <source>
        <strain evidence="3">KCTC 52449</strain>
    </source>
</reference>
<dbReference type="EMBL" id="JBHRSX010000007">
    <property type="protein sequence ID" value="MFC3200686.1"/>
    <property type="molecule type" value="Genomic_DNA"/>
</dbReference>
<keyword evidence="3" id="KW-1185">Reference proteome</keyword>
<sequence>MYKTIFTLFAFCFAPLSFAQSCESNANALVARYTVETHNARGDQQKRLELWRNERVVAHRYPQTQITEAWEQVNTSLIKPTRYFDAHARAIEYQPGEKVHGKSETNWSFRNQLFSDELIATMTETSRTGSGCNTLITFEREDNGTRLTLIWQPALKLATSFKAESAHQSVHWTLTNTEFDKQQIEQFFAARYAYQSTDFADIGDDHTDPFLTRMVHQGFIEKGASGYYNSDGDALQGGHQH</sequence>
<evidence type="ECO:0000313" key="2">
    <source>
        <dbReference type="EMBL" id="MFC3200686.1"/>
    </source>
</evidence>
<dbReference type="RefSeq" id="WP_240622005.1">
    <property type="nucleotide sequence ID" value="NZ_JBHRSX010000007.1"/>
</dbReference>
<accession>A0ABV7JRW1</accession>
<gene>
    <name evidence="2" type="ORF">ACFOEW_02485</name>
</gene>
<dbReference type="PROSITE" id="PS51257">
    <property type="entry name" value="PROKAR_LIPOPROTEIN"/>
    <property type="match status" value="1"/>
</dbReference>
<organism evidence="2 3">
    <name type="scientific">Alteromonas oceani</name>
    <dbReference type="NCBI Taxonomy" id="2071609"/>
    <lineage>
        <taxon>Bacteria</taxon>
        <taxon>Pseudomonadati</taxon>
        <taxon>Pseudomonadota</taxon>
        <taxon>Gammaproteobacteria</taxon>
        <taxon>Alteromonadales</taxon>
        <taxon>Alteromonadaceae</taxon>
        <taxon>Alteromonas/Salinimonas group</taxon>
        <taxon>Alteromonas</taxon>
    </lineage>
</organism>
<name>A0ABV7JRW1_9ALTE</name>
<comment type="caution">
    <text evidence="2">The sequence shown here is derived from an EMBL/GenBank/DDBJ whole genome shotgun (WGS) entry which is preliminary data.</text>
</comment>
<feature type="chain" id="PRO_5046949057" evidence="1">
    <location>
        <begin position="20"/>
        <end position="241"/>
    </location>
</feature>